<name>A0A9Q1F8K8_SYNKA</name>
<protein>
    <submittedName>
        <fullName evidence="2">Uncharacterized protein</fullName>
    </submittedName>
</protein>
<organism evidence="2 3">
    <name type="scientific">Synaphobranchus kaupii</name>
    <name type="common">Kaup's arrowtooth eel</name>
    <dbReference type="NCBI Taxonomy" id="118154"/>
    <lineage>
        <taxon>Eukaryota</taxon>
        <taxon>Metazoa</taxon>
        <taxon>Chordata</taxon>
        <taxon>Craniata</taxon>
        <taxon>Vertebrata</taxon>
        <taxon>Euteleostomi</taxon>
        <taxon>Actinopterygii</taxon>
        <taxon>Neopterygii</taxon>
        <taxon>Teleostei</taxon>
        <taxon>Anguilliformes</taxon>
        <taxon>Synaphobranchidae</taxon>
        <taxon>Synaphobranchus</taxon>
    </lineage>
</organism>
<dbReference type="OrthoDB" id="8985665at2759"/>
<evidence type="ECO:0000313" key="3">
    <source>
        <dbReference type="Proteomes" id="UP001152622"/>
    </source>
</evidence>
<gene>
    <name evidence="2" type="ORF">SKAU_G00208240</name>
</gene>
<accession>A0A9Q1F8K8</accession>
<sequence>MWGGNQKSYSYFMRWLSTCRASRQQCPPIRRCYVLSEDLERDNLDGGEWKFCEGRPQGHEQFGFCQQGPAASFTPTNNYILFDCIALEAGGDGCIALEAGGDGCIALEAGDDGCIALEAGGDGCITLEAGDDGCIALEAGGDGCIALEAGGDGCIALEAGGDGCIALEAGGDGCIALEAGGDDCIALEAGGDGCIALEAGGDGCIALEAGGDGCIAQETGRRGRRQRRLGDRPGRPAWETGLGDRPVATNGFLKVQQAFSTLNLLLNTTKTKVMWFGRKGSVPLPARDITTLDGAILDQVTEYKYLNRSRSHSSPAPPNRLSVSITFPGFSYSHCSPAASYLDSLSFMFSLCFRSLVEA</sequence>
<dbReference type="EMBL" id="JAINUF010000007">
    <property type="protein sequence ID" value="KAJ8353257.1"/>
    <property type="molecule type" value="Genomic_DNA"/>
</dbReference>
<feature type="region of interest" description="Disordered" evidence="1">
    <location>
        <begin position="222"/>
        <end position="241"/>
    </location>
</feature>
<keyword evidence="3" id="KW-1185">Reference proteome</keyword>
<dbReference type="Proteomes" id="UP001152622">
    <property type="component" value="Chromosome 7"/>
</dbReference>
<reference evidence="2" key="1">
    <citation type="journal article" date="2023" name="Science">
        <title>Genome structures resolve the early diversification of teleost fishes.</title>
        <authorList>
            <person name="Parey E."/>
            <person name="Louis A."/>
            <person name="Montfort J."/>
            <person name="Bouchez O."/>
            <person name="Roques C."/>
            <person name="Iampietro C."/>
            <person name="Lluch J."/>
            <person name="Castinel A."/>
            <person name="Donnadieu C."/>
            <person name="Desvignes T."/>
            <person name="Floi Bucao C."/>
            <person name="Jouanno E."/>
            <person name="Wen M."/>
            <person name="Mejri S."/>
            <person name="Dirks R."/>
            <person name="Jansen H."/>
            <person name="Henkel C."/>
            <person name="Chen W.J."/>
            <person name="Zahm M."/>
            <person name="Cabau C."/>
            <person name="Klopp C."/>
            <person name="Thompson A.W."/>
            <person name="Robinson-Rechavi M."/>
            <person name="Braasch I."/>
            <person name="Lecointre G."/>
            <person name="Bobe J."/>
            <person name="Postlethwait J.H."/>
            <person name="Berthelot C."/>
            <person name="Roest Crollius H."/>
            <person name="Guiguen Y."/>
        </authorList>
    </citation>
    <scope>NUCLEOTIDE SEQUENCE</scope>
    <source>
        <strain evidence="2">WJC10195</strain>
    </source>
</reference>
<dbReference type="AlphaFoldDB" id="A0A9Q1F8K8"/>
<evidence type="ECO:0000313" key="2">
    <source>
        <dbReference type="EMBL" id="KAJ8353257.1"/>
    </source>
</evidence>
<proteinExistence type="predicted"/>
<evidence type="ECO:0000256" key="1">
    <source>
        <dbReference type="SAM" id="MobiDB-lite"/>
    </source>
</evidence>
<comment type="caution">
    <text evidence="2">The sequence shown here is derived from an EMBL/GenBank/DDBJ whole genome shotgun (WGS) entry which is preliminary data.</text>
</comment>